<accession>A0A8J7AGE3</accession>
<gene>
    <name evidence="1" type="ORF">IQ276_23215</name>
</gene>
<evidence type="ECO:0000313" key="1">
    <source>
        <dbReference type="EMBL" id="MBE9025222.1"/>
    </source>
</evidence>
<evidence type="ECO:0000313" key="2">
    <source>
        <dbReference type="Proteomes" id="UP000622533"/>
    </source>
</evidence>
<dbReference type="InterPro" id="IPR009241">
    <property type="entry name" value="HigB-like"/>
</dbReference>
<comment type="caution">
    <text evidence="1">The sequence shown here is derived from an EMBL/GenBank/DDBJ whole genome shotgun (WGS) entry which is preliminary data.</text>
</comment>
<dbReference type="Pfam" id="PF05973">
    <property type="entry name" value="Gp49"/>
    <property type="match status" value="1"/>
</dbReference>
<dbReference type="EMBL" id="JADEXS010000379">
    <property type="protein sequence ID" value="MBE9025222.1"/>
    <property type="molecule type" value="Genomic_DNA"/>
</dbReference>
<dbReference type="Proteomes" id="UP000622533">
    <property type="component" value="Unassembled WGS sequence"/>
</dbReference>
<sequence>MNEEWQIIFYRDSDGTEPVQEFLLDPSLTSGELKQFQVRVTLLTQKGLSLLLEWSDILDKIEGEKNLYELRLDNTPNNPRIFLCALVGKRLVLLHAFKKKGRKTPKLEIKIAAKRRNMVMANEEDEE</sequence>
<proteinExistence type="predicted"/>
<dbReference type="RefSeq" id="WP_193920109.1">
    <property type="nucleotide sequence ID" value="NZ_JADEXS020000001.1"/>
</dbReference>
<organism evidence="1 2">
    <name type="scientific">Desmonostoc muscorum LEGE 12446</name>
    <dbReference type="NCBI Taxonomy" id="1828758"/>
    <lineage>
        <taxon>Bacteria</taxon>
        <taxon>Bacillati</taxon>
        <taxon>Cyanobacteriota</taxon>
        <taxon>Cyanophyceae</taxon>
        <taxon>Nostocales</taxon>
        <taxon>Nostocaceae</taxon>
        <taxon>Desmonostoc</taxon>
    </lineage>
</organism>
<dbReference type="AlphaFoldDB" id="A0A8J7AGE3"/>
<keyword evidence="2" id="KW-1185">Reference proteome</keyword>
<reference evidence="1" key="1">
    <citation type="submission" date="2020-10" db="EMBL/GenBank/DDBJ databases">
        <authorList>
            <person name="Castelo-Branco R."/>
            <person name="Eusebio N."/>
            <person name="Adriana R."/>
            <person name="Vieira A."/>
            <person name="Brugerolle De Fraissinette N."/>
            <person name="Rezende De Castro R."/>
            <person name="Schneider M.P."/>
            <person name="Vasconcelos V."/>
            <person name="Leao P.N."/>
        </authorList>
    </citation>
    <scope>NUCLEOTIDE SEQUENCE</scope>
    <source>
        <strain evidence="1">LEGE 12446</strain>
    </source>
</reference>
<name>A0A8J7AGE3_DESMC</name>
<protein>
    <submittedName>
        <fullName evidence="1">Type II toxin-antitoxin system RelE/ParE family toxin</fullName>
    </submittedName>
</protein>